<sequence>MLTNVLTVIGAVLLVHAGYSYRHYNQLISVLDIVESKYPPFDVIVELVVGFLLVVIAQTISLKLKPMKVSANIRSKTYAETMTNSDFMVFNHRGKFIADRLRSSVM</sequence>
<evidence type="ECO:0008006" key="8">
    <source>
        <dbReference type="Google" id="ProtNLM"/>
    </source>
</evidence>
<dbReference type="InterPro" id="IPR018937">
    <property type="entry name" value="MMgT"/>
</dbReference>
<dbReference type="AlphaFoldDB" id="A0A7S3MGL7"/>
<keyword evidence="3 6" id="KW-0812">Transmembrane</keyword>
<evidence type="ECO:0000313" key="7">
    <source>
        <dbReference type="EMBL" id="CAE0300389.1"/>
    </source>
</evidence>
<evidence type="ECO:0000256" key="2">
    <source>
        <dbReference type="ARBA" id="ARBA00006109"/>
    </source>
</evidence>
<evidence type="ECO:0000256" key="5">
    <source>
        <dbReference type="ARBA" id="ARBA00023136"/>
    </source>
</evidence>
<feature type="transmembrane region" description="Helical" evidence="6">
    <location>
        <begin position="44"/>
        <end position="64"/>
    </location>
</feature>
<evidence type="ECO:0000256" key="1">
    <source>
        <dbReference type="ARBA" id="ARBA00004127"/>
    </source>
</evidence>
<dbReference type="GO" id="GO:0012505">
    <property type="term" value="C:endomembrane system"/>
    <property type="evidence" value="ECO:0007669"/>
    <property type="project" value="UniProtKB-SubCell"/>
</dbReference>
<evidence type="ECO:0000256" key="6">
    <source>
        <dbReference type="SAM" id="Phobius"/>
    </source>
</evidence>
<dbReference type="Pfam" id="PF10270">
    <property type="entry name" value="MMgT"/>
    <property type="match status" value="1"/>
</dbReference>
<gene>
    <name evidence="7" type="ORF">SELO1098_LOCUS29245</name>
</gene>
<evidence type="ECO:0000256" key="3">
    <source>
        <dbReference type="ARBA" id="ARBA00022692"/>
    </source>
</evidence>
<reference evidence="7" key="1">
    <citation type="submission" date="2021-01" db="EMBL/GenBank/DDBJ databases">
        <authorList>
            <person name="Corre E."/>
            <person name="Pelletier E."/>
            <person name="Niang G."/>
            <person name="Scheremetjew M."/>
            <person name="Finn R."/>
            <person name="Kale V."/>
            <person name="Holt S."/>
            <person name="Cochrane G."/>
            <person name="Meng A."/>
            <person name="Brown T."/>
            <person name="Cohen L."/>
        </authorList>
    </citation>
    <scope>NUCLEOTIDE SEQUENCE</scope>
    <source>
        <strain evidence="7">CCAP 955/1</strain>
    </source>
</reference>
<comment type="subcellular location">
    <subcellularLocation>
        <location evidence="1">Endomembrane system</location>
        <topology evidence="1">Multi-pass membrane protein</topology>
    </subcellularLocation>
</comment>
<keyword evidence="4 6" id="KW-1133">Transmembrane helix</keyword>
<evidence type="ECO:0000256" key="4">
    <source>
        <dbReference type="ARBA" id="ARBA00022989"/>
    </source>
</evidence>
<keyword evidence="5 6" id="KW-0472">Membrane</keyword>
<proteinExistence type="inferred from homology"/>
<organism evidence="7">
    <name type="scientific">Spumella elongata</name>
    <dbReference type="NCBI Taxonomy" id="89044"/>
    <lineage>
        <taxon>Eukaryota</taxon>
        <taxon>Sar</taxon>
        <taxon>Stramenopiles</taxon>
        <taxon>Ochrophyta</taxon>
        <taxon>Chrysophyceae</taxon>
        <taxon>Chromulinales</taxon>
        <taxon>Chromulinaceae</taxon>
        <taxon>Spumella</taxon>
    </lineage>
</organism>
<name>A0A7S3MGL7_9STRA</name>
<dbReference type="EMBL" id="HBIC01057103">
    <property type="protein sequence ID" value="CAE0300389.1"/>
    <property type="molecule type" value="Transcribed_RNA"/>
</dbReference>
<protein>
    <recommendedName>
        <fullName evidence="8">Membrane magnesium transporter</fullName>
    </recommendedName>
</protein>
<accession>A0A7S3MGL7</accession>
<comment type="similarity">
    <text evidence="2">Belongs to the membrane magnesium transporter (TC 1.A.67) family.</text>
</comment>